<dbReference type="KEGG" id="zmk:HG535_0C06450"/>
<dbReference type="InterPro" id="IPR036291">
    <property type="entry name" value="NAD(P)-bd_dom_sf"/>
</dbReference>
<evidence type="ECO:0008006" key="8">
    <source>
        <dbReference type="Google" id="ProtNLM"/>
    </source>
</evidence>
<keyword evidence="5" id="KW-0560">Oxidoreductase</keyword>
<keyword evidence="7" id="KW-1185">Reference proteome</keyword>
<comment type="subcellular location">
    <subcellularLocation>
        <location evidence="1">Cytoplasm</location>
    </subcellularLocation>
</comment>
<dbReference type="CDD" id="cd05325">
    <property type="entry name" value="carb_red_sniffer_like_SDR_c"/>
    <property type="match status" value="1"/>
</dbReference>
<reference evidence="6 7" key="1">
    <citation type="submission" date="2020-07" db="EMBL/GenBank/DDBJ databases">
        <title>The yeast mating-type switching endonuclease HO is a domesticated member of an unorthodox homing genetic element family.</title>
        <authorList>
            <person name="Coughlan A.Y."/>
            <person name="Lombardi L."/>
            <person name="Braun-Galleani S."/>
            <person name="Martos A.R."/>
            <person name="Galeote V."/>
            <person name="Bigey F."/>
            <person name="Dequin S."/>
            <person name="Byrne K.P."/>
            <person name="Wolfe K.H."/>
        </authorList>
    </citation>
    <scope>NUCLEOTIDE SEQUENCE [LARGE SCALE GENOMIC DNA]</scope>
    <source>
        <strain evidence="6 7">NRRL Y-6702</strain>
    </source>
</reference>
<dbReference type="Pfam" id="PF00106">
    <property type="entry name" value="adh_short"/>
    <property type="match status" value="1"/>
</dbReference>
<dbReference type="GeneID" id="59235988"/>
<dbReference type="PANTHER" id="PTHR45458:SF1">
    <property type="entry name" value="SHORT CHAIN DEHYDROGENASE"/>
    <property type="match status" value="1"/>
</dbReference>
<organism evidence="6 7">
    <name type="scientific">Zygotorulaspora mrakii</name>
    <name type="common">Zygosaccharomyces mrakii</name>
    <dbReference type="NCBI Taxonomy" id="42260"/>
    <lineage>
        <taxon>Eukaryota</taxon>
        <taxon>Fungi</taxon>
        <taxon>Dikarya</taxon>
        <taxon>Ascomycota</taxon>
        <taxon>Saccharomycotina</taxon>
        <taxon>Saccharomycetes</taxon>
        <taxon>Saccharomycetales</taxon>
        <taxon>Saccharomycetaceae</taxon>
        <taxon>Zygotorulaspora</taxon>
    </lineage>
</organism>
<evidence type="ECO:0000313" key="7">
    <source>
        <dbReference type="Proteomes" id="UP000509704"/>
    </source>
</evidence>
<dbReference type="GO" id="GO:0005737">
    <property type="term" value="C:cytoplasm"/>
    <property type="evidence" value="ECO:0007669"/>
    <property type="project" value="UniProtKB-SubCell"/>
</dbReference>
<dbReference type="RefSeq" id="XP_037144018.1">
    <property type="nucleotide sequence ID" value="XM_037288123.1"/>
</dbReference>
<dbReference type="Gene3D" id="3.40.50.720">
    <property type="entry name" value="NAD(P)-binding Rossmann-like Domain"/>
    <property type="match status" value="1"/>
</dbReference>
<gene>
    <name evidence="6" type="ORF">HG535_0C06450</name>
</gene>
<evidence type="ECO:0000256" key="5">
    <source>
        <dbReference type="ARBA" id="ARBA00023002"/>
    </source>
</evidence>
<protein>
    <recommendedName>
        <fullName evidence="8">Ketoreductase (KR) domain-containing protein</fullName>
    </recommendedName>
</protein>
<dbReference type="EMBL" id="CP058606">
    <property type="protein sequence ID" value="QLG72290.1"/>
    <property type="molecule type" value="Genomic_DNA"/>
</dbReference>
<dbReference type="SUPFAM" id="SSF51735">
    <property type="entry name" value="NAD(P)-binding Rossmann-fold domains"/>
    <property type="match status" value="1"/>
</dbReference>
<dbReference type="PANTHER" id="PTHR45458">
    <property type="entry name" value="SHORT-CHAIN DEHYDROGENASE/REDUCTASE SDR"/>
    <property type="match status" value="1"/>
</dbReference>
<evidence type="ECO:0000256" key="1">
    <source>
        <dbReference type="ARBA" id="ARBA00004496"/>
    </source>
</evidence>
<evidence type="ECO:0000256" key="3">
    <source>
        <dbReference type="ARBA" id="ARBA00022490"/>
    </source>
</evidence>
<evidence type="ECO:0000313" key="6">
    <source>
        <dbReference type="EMBL" id="QLG72290.1"/>
    </source>
</evidence>
<dbReference type="InterPro" id="IPR052184">
    <property type="entry name" value="SDR_enzymes"/>
</dbReference>
<evidence type="ECO:0000256" key="2">
    <source>
        <dbReference type="ARBA" id="ARBA00006484"/>
    </source>
</evidence>
<dbReference type="Proteomes" id="UP000509704">
    <property type="component" value="Chromosome 3"/>
</dbReference>
<dbReference type="FunFam" id="3.40.50.720:FF:000599">
    <property type="entry name" value="Uncharacterized oxidoreductase C663.06c"/>
    <property type="match status" value="1"/>
</dbReference>
<comment type="similarity">
    <text evidence="2">Belongs to the short-chain dehydrogenases/reductases (SDR) family.</text>
</comment>
<dbReference type="InterPro" id="IPR002347">
    <property type="entry name" value="SDR_fam"/>
</dbReference>
<proteinExistence type="inferred from homology"/>
<dbReference type="GO" id="GO:0016616">
    <property type="term" value="F:oxidoreductase activity, acting on the CH-OH group of donors, NAD or NADP as acceptor"/>
    <property type="evidence" value="ECO:0007669"/>
    <property type="project" value="TreeGrafter"/>
</dbReference>
<evidence type="ECO:0000256" key="4">
    <source>
        <dbReference type="ARBA" id="ARBA00022857"/>
    </source>
</evidence>
<keyword evidence="3" id="KW-0963">Cytoplasm</keyword>
<keyword evidence="4" id="KW-0521">NADP</keyword>
<dbReference type="AlphaFoldDB" id="A0A7H9B0Z0"/>
<sequence>MTNSTETTYFITGGNRGIGFNLLKILSASSENIVIASIRGSTSLPKNKELKQLTEARDNIHIVQLDVAQEESINKLPEEIEKIPSFTGIDIFIANSGIADSYYTVLEAPREVWIDHYRTNVLGPILTLQKIYPLLMLKKTRKVFFISSAAGSITSLLPVPISAYGQSKAALNYTMRELSVELKSEEFTVAAFHPGMVSTDMGQAAMKKFTGEHDLSKVLKVITPEESASALVETFNKIVPENSGNFYNYDGSEAAF</sequence>
<dbReference type="OrthoDB" id="4096546at2759"/>
<name>A0A7H9B0Z0_ZYGMR</name>
<accession>A0A7H9B0Z0</accession>
<dbReference type="PRINTS" id="PR00081">
    <property type="entry name" value="GDHRDH"/>
</dbReference>